<dbReference type="PANTHER" id="PTHR43217">
    <property type="entry name" value="SUCCINATE SEMIALDEHYDE DEHYDROGENASE [NAD(P)+] SAD"/>
    <property type="match status" value="1"/>
</dbReference>
<dbReference type="Gene3D" id="3.40.605.10">
    <property type="entry name" value="Aldehyde Dehydrogenase, Chain A, domain 1"/>
    <property type="match status" value="1"/>
</dbReference>
<reference evidence="6" key="1">
    <citation type="submission" date="2010-08" db="EMBL/GenBank/DDBJ databases">
        <title>Genome sequence of Parvularcula bermudensis HTCC2503.</title>
        <authorList>
            <person name="Kang D.-M."/>
            <person name="Oh H.-M."/>
            <person name="Cho J.-C."/>
        </authorList>
    </citation>
    <scope>NUCLEOTIDE SEQUENCE [LARGE SCALE GENOMIC DNA]</scope>
    <source>
        <strain evidence="6">ATCC BAA-594 / HTCC2503 / KCTC 12087</strain>
    </source>
</reference>
<evidence type="ECO:0000256" key="1">
    <source>
        <dbReference type="ARBA" id="ARBA00009986"/>
    </source>
</evidence>
<dbReference type="InterPro" id="IPR044148">
    <property type="entry name" value="ALDH_GabD1-like"/>
</dbReference>
<dbReference type="CDD" id="cd07100">
    <property type="entry name" value="ALDH_SSADH1_GabD1"/>
    <property type="match status" value="1"/>
</dbReference>
<keyword evidence="6" id="KW-1185">Reference proteome</keyword>
<dbReference type="InterPro" id="IPR015590">
    <property type="entry name" value="Aldehyde_DH_dom"/>
</dbReference>
<dbReference type="Proteomes" id="UP000001302">
    <property type="component" value="Chromosome"/>
</dbReference>
<dbReference type="InterPro" id="IPR016162">
    <property type="entry name" value="Ald_DH_N"/>
</dbReference>
<evidence type="ECO:0000313" key="6">
    <source>
        <dbReference type="Proteomes" id="UP000001302"/>
    </source>
</evidence>
<dbReference type="GO" id="GO:0004777">
    <property type="term" value="F:succinate-semialdehyde dehydrogenase (NAD+) activity"/>
    <property type="evidence" value="ECO:0007669"/>
    <property type="project" value="TreeGrafter"/>
</dbReference>
<keyword evidence="3" id="KW-0560">Oxidoreductase</keyword>
<dbReference type="OrthoDB" id="9812625at2"/>
<dbReference type="GO" id="GO:0004030">
    <property type="term" value="F:aldehyde dehydrogenase [NAD(P)+] activity"/>
    <property type="evidence" value="ECO:0007669"/>
    <property type="project" value="InterPro"/>
</dbReference>
<evidence type="ECO:0000259" key="4">
    <source>
        <dbReference type="Pfam" id="PF00171"/>
    </source>
</evidence>
<comment type="similarity">
    <text evidence="1">Belongs to the aldehyde dehydrogenase family.</text>
</comment>
<accession>E0TG24</accession>
<dbReference type="STRING" id="314260.PB2503_12789"/>
<dbReference type="SUPFAM" id="SSF53720">
    <property type="entry name" value="ALDH-like"/>
    <property type="match status" value="1"/>
</dbReference>
<dbReference type="FunFam" id="3.40.309.10:FF:000009">
    <property type="entry name" value="Aldehyde dehydrogenase A"/>
    <property type="match status" value="1"/>
</dbReference>
<dbReference type="AlphaFoldDB" id="E0TG24"/>
<dbReference type="InterPro" id="IPR016161">
    <property type="entry name" value="Ald_DH/histidinol_DH"/>
</dbReference>
<gene>
    <name evidence="5" type="ordered locus">PB2503_12789</name>
</gene>
<proteinExistence type="inferred from homology"/>
<name>E0TG24_PARBH</name>
<dbReference type="RefSeq" id="WP_013301569.1">
    <property type="nucleotide sequence ID" value="NC_014414.1"/>
</dbReference>
<evidence type="ECO:0000256" key="2">
    <source>
        <dbReference type="ARBA" id="ARBA00022857"/>
    </source>
</evidence>
<dbReference type="InterPro" id="IPR016163">
    <property type="entry name" value="Ald_DH_C"/>
</dbReference>
<organism evidence="5 6">
    <name type="scientific">Parvularcula bermudensis (strain ATCC BAA-594 / HTCC2503 / KCTC 12087)</name>
    <dbReference type="NCBI Taxonomy" id="314260"/>
    <lineage>
        <taxon>Bacteria</taxon>
        <taxon>Pseudomonadati</taxon>
        <taxon>Pseudomonadota</taxon>
        <taxon>Alphaproteobacteria</taxon>
        <taxon>Parvularculales</taxon>
        <taxon>Parvularculaceae</taxon>
        <taxon>Parvularcula</taxon>
    </lineage>
</organism>
<dbReference type="eggNOG" id="COG1012">
    <property type="taxonomic scope" value="Bacteria"/>
</dbReference>
<feature type="domain" description="Aldehyde dehydrogenase" evidence="4">
    <location>
        <begin position="4"/>
        <end position="456"/>
    </location>
</feature>
<dbReference type="HOGENOM" id="CLU_005391_1_0_5"/>
<dbReference type="InterPro" id="IPR047110">
    <property type="entry name" value="GABD/Sad-like"/>
</dbReference>
<sequence length="465" mass="50591">MSTDTIQTINPATGMSLETYPMMTDEEARSVVDKCHRAFVEWRETSFNHRGRILRSIGQALQDHKDELAELMSREMGKCLAHSHAEIDLCTGICEYTAEHGASFLREERRDLEVGAEGYVVHAPIGVVYGIQPWNFPAYQVVRYSIANLMTGNGVLLKHAEIVTGSALLLEKIYREGGLPDNLFRVLLISHDQSDDIIANDQVRGVTFTGSPNGGRHVAGEAAKHLKKSVMELGSNDAFIVLADADLDLAVRASVTGRTFNNGETCVAAKRFIVVDELYDEFEARFIEAMSALTLGDPMAEETDIGPMAREDLRDTLHQQVEKSVANGARLALGGQMPEGDGFFYPATVLADVVPGQPAYGEEFFGPVASLIRAKDTDDAMRIANDSRFGLGGGIFSTDTDEAKRLAAEHFDTGMVFINGYGVAQPNMPFGGVKDSGYGREHGGTGVREFANEKAIFVMNGAILG</sequence>
<protein>
    <submittedName>
        <fullName evidence="5">NAD-dependent aldehyde dehydrogenase</fullName>
    </submittedName>
</protein>
<dbReference type="Pfam" id="PF00171">
    <property type="entry name" value="Aldedh"/>
    <property type="match status" value="1"/>
</dbReference>
<dbReference type="PANTHER" id="PTHR43217:SF1">
    <property type="entry name" value="SUCCINATE SEMIALDEHYDE DEHYDROGENASE [NAD(P)+] SAD"/>
    <property type="match status" value="1"/>
</dbReference>
<dbReference type="Gene3D" id="3.40.309.10">
    <property type="entry name" value="Aldehyde Dehydrogenase, Chain A, domain 2"/>
    <property type="match status" value="1"/>
</dbReference>
<dbReference type="KEGG" id="pbr:PB2503_12789"/>
<dbReference type="EMBL" id="CP002156">
    <property type="protein sequence ID" value="ADM10595.1"/>
    <property type="molecule type" value="Genomic_DNA"/>
</dbReference>
<keyword evidence="2" id="KW-0521">NADP</keyword>
<dbReference type="FunFam" id="3.40.605.10:FF:000012">
    <property type="entry name" value="NAD-dependent succinate-semialdehyde dehydrogenase"/>
    <property type="match status" value="1"/>
</dbReference>
<evidence type="ECO:0000256" key="3">
    <source>
        <dbReference type="ARBA" id="ARBA00023002"/>
    </source>
</evidence>
<reference evidence="5 6" key="2">
    <citation type="journal article" date="2011" name="J. Bacteriol.">
        <title>Complete genome sequence of strain HTCC2503T of Parvularcula bermudensis, the type species of the order "Parvularculales" in the class Alphaproteobacteria.</title>
        <authorList>
            <person name="Oh H.M."/>
            <person name="Kang I."/>
            <person name="Vergin K.L."/>
            <person name="Kang D."/>
            <person name="Rhee K.H."/>
            <person name="Giovannoni S.J."/>
            <person name="Cho J.C."/>
        </authorList>
    </citation>
    <scope>NUCLEOTIDE SEQUENCE [LARGE SCALE GENOMIC DNA]</scope>
    <source>
        <strain evidence="6">ATCC BAA-594 / HTCC2503 / KCTC 12087</strain>
    </source>
</reference>
<evidence type="ECO:0000313" key="5">
    <source>
        <dbReference type="EMBL" id="ADM10595.1"/>
    </source>
</evidence>